<keyword evidence="1" id="KW-0472">Membrane</keyword>
<dbReference type="GO" id="GO:0016020">
    <property type="term" value="C:membrane"/>
    <property type="evidence" value="ECO:0007669"/>
    <property type="project" value="InterPro"/>
</dbReference>
<keyword evidence="1" id="KW-0812">Transmembrane</keyword>
<feature type="transmembrane region" description="Helical" evidence="1">
    <location>
        <begin position="26"/>
        <end position="47"/>
    </location>
</feature>
<evidence type="ECO:0000313" key="4">
    <source>
        <dbReference type="Proteomes" id="UP000009309"/>
    </source>
</evidence>
<feature type="domain" description="Signal transduction histidine kinase internal region" evidence="2">
    <location>
        <begin position="174"/>
        <end position="251"/>
    </location>
</feature>
<feature type="transmembrane region" description="Helical" evidence="1">
    <location>
        <begin position="97"/>
        <end position="118"/>
    </location>
</feature>
<proteinExistence type="predicted"/>
<evidence type="ECO:0000259" key="2">
    <source>
        <dbReference type="Pfam" id="PF06580"/>
    </source>
</evidence>
<dbReference type="Pfam" id="PF06580">
    <property type="entry name" value="His_kinase"/>
    <property type="match status" value="1"/>
</dbReference>
<reference evidence="3 4" key="1">
    <citation type="journal article" date="2012" name="J. Bacteriol.">
        <title>Genome Sequence of the Filamentous Bacterium Fibrisoma limi BUZ 3T.</title>
        <authorList>
            <person name="Filippini M."/>
            <person name="Qi W."/>
            <person name="Jaenicke S."/>
            <person name="Goesmann A."/>
            <person name="Smits T.H."/>
            <person name="Bagheri H.C."/>
        </authorList>
    </citation>
    <scope>NUCLEOTIDE SEQUENCE [LARGE SCALE GENOMIC DNA]</scope>
    <source>
        <strain evidence="4">BUZ 3T</strain>
    </source>
</reference>
<sequence>MKYLYEKRCFTTVLISPLTQSMKRTWSALIGIPIWVFVVNLLNMRWYNNDWLTYVWTSFLIILYIFLFWRVGLWWVRQVQTWLPTLQQTRQRVLLTFGGYLLGVLSIQAAFLFLISHWKLLAVSNMPSLYVWQALIGAMAVVITGSIYEFSYYFGLYTKAVDEVKAANKALYNSELNALKQQVNPHFLFNSLNILDSLIDDDPQQARVFLDDLSSVYRYLLRFNEQNLTDLTDELGFIQSYYQLLKTRHGSGLTMVVAVDEHLGHYQIPPLTLQLLVENAVKHNIVLPDQPLTIEIKADGEAQLSVSNTLQKKPTRVLSNGVGLSNIMAKYQMLGQPAPTVQETDRVFVVKLPLITKAN</sequence>
<dbReference type="AlphaFoldDB" id="I2GLE7"/>
<keyword evidence="4" id="KW-1185">Reference proteome</keyword>
<dbReference type="eggNOG" id="COG2972">
    <property type="taxonomic scope" value="Bacteria"/>
</dbReference>
<accession>I2GLE7</accession>
<dbReference type="InterPro" id="IPR010559">
    <property type="entry name" value="Sig_transdc_His_kin_internal"/>
</dbReference>
<keyword evidence="1" id="KW-1133">Transmembrane helix</keyword>
<dbReference type="InterPro" id="IPR050640">
    <property type="entry name" value="Bact_2-comp_sensor_kinase"/>
</dbReference>
<gene>
    <name evidence="3" type="ORF">BN8_03923</name>
</gene>
<dbReference type="Proteomes" id="UP000009309">
    <property type="component" value="Unassembled WGS sequence"/>
</dbReference>
<dbReference type="PANTHER" id="PTHR34220:SF7">
    <property type="entry name" value="SENSOR HISTIDINE KINASE YPDA"/>
    <property type="match status" value="1"/>
</dbReference>
<protein>
    <submittedName>
        <fullName evidence="3">Sensor protein lytS</fullName>
    </submittedName>
</protein>
<feature type="transmembrane region" description="Helical" evidence="1">
    <location>
        <begin position="130"/>
        <end position="150"/>
    </location>
</feature>
<dbReference type="PANTHER" id="PTHR34220">
    <property type="entry name" value="SENSOR HISTIDINE KINASE YPDA"/>
    <property type="match status" value="1"/>
</dbReference>
<organism evidence="3 4">
    <name type="scientific">Fibrisoma limi BUZ 3</name>
    <dbReference type="NCBI Taxonomy" id="1185876"/>
    <lineage>
        <taxon>Bacteria</taxon>
        <taxon>Pseudomonadati</taxon>
        <taxon>Bacteroidota</taxon>
        <taxon>Cytophagia</taxon>
        <taxon>Cytophagales</taxon>
        <taxon>Spirosomataceae</taxon>
        <taxon>Fibrisoma</taxon>
    </lineage>
</organism>
<evidence type="ECO:0000256" key="1">
    <source>
        <dbReference type="SAM" id="Phobius"/>
    </source>
</evidence>
<dbReference type="EMBL" id="CAIT01000007">
    <property type="protein sequence ID" value="CCH54723.1"/>
    <property type="molecule type" value="Genomic_DNA"/>
</dbReference>
<evidence type="ECO:0000313" key="3">
    <source>
        <dbReference type="EMBL" id="CCH54723.1"/>
    </source>
</evidence>
<feature type="transmembrane region" description="Helical" evidence="1">
    <location>
        <begin position="53"/>
        <end position="76"/>
    </location>
</feature>
<dbReference type="STRING" id="1185876.BN8_03923"/>
<name>I2GLE7_9BACT</name>
<dbReference type="GO" id="GO:0000155">
    <property type="term" value="F:phosphorelay sensor kinase activity"/>
    <property type="evidence" value="ECO:0007669"/>
    <property type="project" value="InterPro"/>
</dbReference>
<comment type="caution">
    <text evidence="3">The sequence shown here is derived from an EMBL/GenBank/DDBJ whole genome shotgun (WGS) entry which is preliminary data.</text>
</comment>